<comment type="caution">
    <text evidence="5">The sequence shown here is derived from an EMBL/GenBank/DDBJ whole genome shotgun (WGS) entry which is preliminary data.</text>
</comment>
<dbReference type="InterPro" id="IPR025997">
    <property type="entry name" value="SBP_2_dom"/>
</dbReference>
<dbReference type="InterPro" id="IPR000843">
    <property type="entry name" value="HTH_LacI"/>
</dbReference>
<sequence length="346" mass="37484">MSKAAERVTLVDIAKAAGVSVATVDRVLNGRAAVSSKRVELVYDAARALNYHGLPTLRSRVPIKQPIVKIGVALRRRHHAFYMAMESALRAAATRCADAEVDLKIVYQSNNSPLEAASLVKKLSESCHAIALMAPDHSSVSEAVKIARERNVFTFSLLSDFAIDARQAYLGVDNRKAGRTAAWGASHTAQRPGALAIVVGNYGYLAQEMREAGFRSYIRERQPEFTVVDTLVAAESEDDVRHSVERLLGKHPDVVGIYVASGGVEGALEALRRKDKAGKVALICNELTPVSREAVAERAATMIIATPVEQLAEQFITEAVHAVNGRGEELSKPGPMPFELYVSENI</sequence>
<dbReference type="CDD" id="cd01392">
    <property type="entry name" value="HTH_LacI"/>
    <property type="match status" value="1"/>
</dbReference>
<evidence type="ECO:0000256" key="3">
    <source>
        <dbReference type="ARBA" id="ARBA00022729"/>
    </source>
</evidence>
<evidence type="ECO:0000256" key="1">
    <source>
        <dbReference type="ARBA" id="ARBA00004196"/>
    </source>
</evidence>
<name>A0A0R3KAP2_9BRAD</name>
<gene>
    <name evidence="5" type="ORF">CP49_40505</name>
</gene>
<comment type="subcellular location">
    <subcellularLocation>
        <location evidence="1">Cell envelope</location>
    </subcellularLocation>
</comment>
<dbReference type="GO" id="GO:0003677">
    <property type="term" value="F:DNA binding"/>
    <property type="evidence" value="ECO:0007669"/>
    <property type="project" value="InterPro"/>
</dbReference>
<dbReference type="Proteomes" id="UP000051913">
    <property type="component" value="Unassembled WGS sequence"/>
</dbReference>
<dbReference type="InterPro" id="IPR028082">
    <property type="entry name" value="Peripla_BP_I"/>
</dbReference>
<evidence type="ECO:0000313" key="6">
    <source>
        <dbReference type="Proteomes" id="UP000051913"/>
    </source>
</evidence>
<dbReference type="PRINTS" id="PR00036">
    <property type="entry name" value="HTHLACI"/>
</dbReference>
<protein>
    <recommendedName>
        <fullName evidence="4">HTH lacI-type domain-containing protein</fullName>
    </recommendedName>
</protein>
<evidence type="ECO:0000313" key="5">
    <source>
        <dbReference type="EMBL" id="KRR02284.1"/>
    </source>
</evidence>
<keyword evidence="6" id="KW-1185">Reference proteome</keyword>
<dbReference type="InterPro" id="IPR010982">
    <property type="entry name" value="Lambda_DNA-bd_dom_sf"/>
</dbReference>
<dbReference type="RefSeq" id="WP_057853188.1">
    <property type="nucleotide sequence ID" value="NZ_LLXX01000152.1"/>
</dbReference>
<dbReference type="GO" id="GO:0030246">
    <property type="term" value="F:carbohydrate binding"/>
    <property type="evidence" value="ECO:0007669"/>
    <property type="project" value="UniProtKB-ARBA"/>
</dbReference>
<dbReference type="Pfam" id="PF00356">
    <property type="entry name" value="LacI"/>
    <property type="match status" value="1"/>
</dbReference>
<organism evidence="5 6">
    <name type="scientific">Bradyrhizobium valentinum</name>
    <dbReference type="NCBI Taxonomy" id="1518501"/>
    <lineage>
        <taxon>Bacteria</taxon>
        <taxon>Pseudomonadati</taxon>
        <taxon>Pseudomonadota</taxon>
        <taxon>Alphaproteobacteria</taxon>
        <taxon>Hyphomicrobiales</taxon>
        <taxon>Nitrobacteraceae</taxon>
        <taxon>Bradyrhizobium</taxon>
    </lineage>
</organism>
<dbReference type="Gene3D" id="3.40.50.2300">
    <property type="match status" value="2"/>
</dbReference>
<dbReference type="GO" id="GO:0006355">
    <property type="term" value="P:regulation of DNA-templated transcription"/>
    <property type="evidence" value="ECO:0007669"/>
    <property type="project" value="InterPro"/>
</dbReference>
<dbReference type="AlphaFoldDB" id="A0A0R3KAP2"/>
<dbReference type="SUPFAM" id="SSF53822">
    <property type="entry name" value="Periplasmic binding protein-like I"/>
    <property type="match status" value="1"/>
</dbReference>
<evidence type="ECO:0000259" key="4">
    <source>
        <dbReference type="PROSITE" id="PS50932"/>
    </source>
</evidence>
<dbReference type="GO" id="GO:0030313">
    <property type="term" value="C:cell envelope"/>
    <property type="evidence" value="ECO:0007669"/>
    <property type="project" value="UniProtKB-SubCell"/>
</dbReference>
<dbReference type="SMART" id="SM00354">
    <property type="entry name" value="HTH_LACI"/>
    <property type="match status" value="1"/>
</dbReference>
<comment type="similarity">
    <text evidence="2">Belongs to the bacterial solute-binding protein 2 family.</text>
</comment>
<accession>A0A0R3KAP2</accession>
<keyword evidence="3" id="KW-0732">Signal</keyword>
<dbReference type="CDD" id="cd06307">
    <property type="entry name" value="PBP1_sugar_binding"/>
    <property type="match status" value="1"/>
</dbReference>
<dbReference type="STRING" id="1518501.CQ10_36795"/>
<dbReference type="PROSITE" id="PS00356">
    <property type="entry name" value="HTH_LACI_1"/>
    <property type="match status" value="1"/>
</dbReference>
<dbReference type="Pfam" id="PF13407">
    <property type="entry name" value="Peripla_BP_4"/>
    <property type="match status" value="1"/>
</dbReference>
<dbReference type="Gene3D" id="1.10.260.40">
    <property type="entry name" value="lambda repressor-like DNA-binding domains"/>
    <property type="match status" value="1"/>
</dbReference>
<dbReference type="PANTHER" id="PTHR46847:SF1">
    <property type="entry name" value="D-ALLOSE-BINDING PERIPLASMIC PROTEIN-RELATED"/>
    <property type="match status" value="1"/>
</dbReference>
<proteinExistence type="inferred from homology"/>
<reference evidence="5 6" key="1">
    <citation type="submission" date="2014-03" db="EMBL/GenBank/DDBJ databases">
        <title>Bradyrhizobium valentinum sp. nov., isolated from effective nodules of Lupinus mariae-josephae, a lupine endemic of basic-lime soils in Eastern Spain.</title>
        <authorList>
            <person name="Duran D."/>
            <person name="Rey L."/>
            <person name="Navarro A."/>
            <person name="Busquets A."/>
            <person name="Imperial J."/>
            <person name="Ruiz-Argueso T."/>
        </authorList>
    </citation>
    <scope>NUCLEOTIDE SEQUENCE [LARGE SCALE GENOMIC DNA]</scope>
    <source>
        <strain evidence="5 6">LmjM3</strain>
    </source>
</reference>
<evidence type="ECO:0000256" key="2">
    <source>
        <dbReference type="ARBA" id="ARBA00007639"/>
    </source>
</evidence>
<dbReference type="PROSITE" id="PS50932">
    <property type="entry name" value="HTH_LACI_2"/>
    <property type="match status" value="1"/>
</dbReference>
<feature type="domain" description="HTH lacI-type" evidence="4">
    <location>
        <begin position="8"/>
        <end position="52"/>
    </location>
</feature>
<dbReference type="SUPFAM" id="SSF47413">
    <property type="entry name" value="lambda repressor-like DNA-binding domains"/>
    <property type="match status" value="1"/>
</dbReference>
<dbReference type="PANTHER" id="PTHR46847">
    <property type="entry name" value="D-ALLOSE-BINDING PERIPLASMIC PROTEIN-RELATED"/>
    <property type="match status" value="1"/>
</dbReference>
<dbReference type="EMBL" id="LLXX01000152">
    <property type="protein sequence ID" value="KRR02284.1"/>
    <property type="molecule type" value="Genomic_DNA"/>
</dbReference>